<name>A0ABD2Z4H0_9GENT</name>
<dbReference type="AlphaFoldDB" id="A0ABD2Z4H0"/>
<dbReference type="Proteomes" id="UP001630127">
    <property type="component" value="Unassembled WGS sequence"/>
</dbReference>
<organism evidence="1 2">
    <name type="scientific">Cinchona calisaya</name>
    <dbReference type="NCBI Taxonomy" id="153742"/>
    <lineage>
        <taxon>Eukaryota</taxon>
        <taxon>Viridiplantae</taxon>
        <taxon>Streptophyta</taxon>
        <taxon>Embryophyta</taxon>
        <taxon>Tracheophyta</taxon>
        <taxon>Spermatophyta</taxon>
        <taxon>Magnoliopsida</taxon>
        <taxon>eudicotyledons</taxon>
        <taxon>Gunneridae</taxon>
        <taxon>Pentapetalae</taxon>
        <taxon>asterids</taxon>
        <taxon>lamiids</taxon>
        <taxon>Gentianales</taxon>
        <taxon>Rubiaceae</taxon>
        <taxon>Cinchonoideae</taxon>
        <taxon>Cinchoneae</taxon>
        <taxon>Cinchona</taxon>
    </lineage>
</organism>
<gene>
    <name evidence="1" type="ORF">ACH5RR_025375</name>
</gene>
<proteinExistence type="predicted"/>
<accession>A0ABD2Z4H0</accession>
<sequence length="258" mass="29664">MNDALIRDFTPKELRTLSYEMDHNLVIYVLNVESDKAILFSHIFSLFVWRLFHCLLQEAQVCGKLSGVQEVKTIKSILDPYGVASGQEINLKKSAIVFNKNTDLESKDCISRSSFFFTWKGISEVQEFVTLGSRWRVGNGCSIKIWADRWLPCSSSFQIVSRLDKIPTNSTVDCLIDKTRNTWNHGLLEELFWQDECDLSRSIPLGDPRNQDKLVRHYTKNGMFAVRSAYHIIRSQSTSIKQSVSSSNGHEYKSRNRL</sequence>
<reference evidence="1 2" key="1">
    <citation type="submission" date="2024-11" db="EMBL/GenBank/DDBJ databases">
        <title>A near-complete genome assembly of Cinchona calisaya.</title>
        <authorList>
            <person name="Lian D.C."/>
            <person name="Zhao X.W."/>
            <person name="Wei L."/>
        </authorList>
    </citation>
    <scope>NUCLEOTIDE SEQUENCE [LARGE SCALE GENOMIC DNA]</scope>
    <source>
        <tissue evidence="1">Nenye</tissue>
    </source>
</reference>
<comment type="caution">
    <text evidence="1">The sequence shown here is derived from an EMBL/GenBank/DDBJ whole genome shotgun (WGS) entry which is preliminary data.</text>
</comment>
<protein>
    <submittedName>
        <fullName evidence="1">Uncharacterized protein</fullName>
    </submittedName>
</protein>
<keyword evidence="2" id="KW-1185">Reference proteome</keyword>
<evidence type="ECO:0000313" key="1">
    <source>
        <dbReference type="EMBL" id="KAL3512658.1"/>
    </source>
</evidence>
<evidence type="ECO:0000313" key="2">
    <source>
        <dbReference type="Proteomes" id="UP001630127"/>
    </source>
</evidence>
<dbReference type="EMBL" id="JBJUIK010000011">
    <property type="protein sequence ID" value="KAL3512658.1"/>
    <property type="molecule type" value="Genomic_DNA"/>
</dbReference>